<evidence type="ECO:0000313" key="1">
    <source>
        <dbReference type="EMBL" id="KXH49348.1"/>
    </source>
</evidence>
<name>A0A135TME6_9PEZI</name>
<dbReference type="Proteomes" id="UP000070054">
    <property type="component" value="Unassembled WGS sequence"/>
</dbReference>
<sequence length="172" mass="19008">SVSFCLAPCLALPCLFLDSPRLLTAFFSPSPPARSSGAAIVTPIGLGCSSRSILSPRLVGIHVLPPAQPILAPIYFDLPLSCWQLYIYPYTRPPSLNLPCSFCHCHSVSNQPVRRCFSTLDLFPKPPDKLSTVHYTSRRNRETSLHFTPFSSAPLARPTFLLPTSRLFTSYN</sequence>
<organism evidence="1 2">
    <name type="scientific">Colletotrichum nymphaeae SA-01</name>
    <dbReference type="NCBI Taxonomy" id="1460502"/>
    <lineage>
        <taxon>Eukaryota</taxon>
        <taxon>Fungi</taxon>
        <taxon>Dikarya</taxon>
        <taxon>Ascomycota</taxon>
        <taxon>Pezizomycotina</taxon>
        <taxon>Sordariomycetes</taxon>
        <taxon>Hypocreomycetidae</taxon>
        <taxon>Glomerellales</taxon>
        <taxon>Glomerellaceae</taxon>
        <taxon>Colletotrichum</taxon>
        <taxon>Colletotrichum acutatum species complex</taxon>
    </lineage>
</organism>
<accession>A0A135TME6</accession>
<reference evidence="1 2" key="1">
    <citation type="submission" date="2014-02" db="EMBL/GenBank/DDBJ databases">
        <title>The genome sequence of Colletotrichum nymphaeae SA-01.</title>
        <authorList>
            <person name="Baroncelli R."/>
            <person name="Thon M.R."/>
        </authorList>
    </citation>
    <scope>NUCLEOTIDE SEQUENCE [LARGE SCALE GENOMIC DNA]</scope>
    <source>
        <strain evidence="1 2">SA-01</strain>
    </source>
</reference>
<keyword evidence="2" id="KW-1185">Reference proteome</keyword>
<dbReference type="AlphaFoldDB" id="A0A135TME6"/>
<proteinExistence type="predicted"/>
<dbReference type="EMBL" id="JEMN01001074">
    <property type="protein sequence ID" value="KXH49348.1"/>
    <property type="molecule type" value="Genomic_DNA"/>
</dbReference>
<evidence type="ECO:0000313" key="2">
    <source>
        <dbReference type="Proteomes" id="UP000070054"/>
    </source>
</evidence>
<gene>
    <name evidence="1" type="ORF">CNYM01_05204</name>
</gene>
<feature type="non-terminal residue" evidence="1">
    <location>
        <position position="1"/>
    </location>
</feature>
<protein>
    <submittedName>
        <fullName evidence="1">Uncharacterized protein</fullName>
    </submittedName>
</protein>
<comment type="caution">
    <text evidence="1">The sequence shown here is derived from an EMBL/GenBank/DDBJ whole genome shotgun (WGS) entry which is preliminary data.</text>
</comment>